<dbReference type="Proteomes" id="UP000010475">
    <property type="component" value="Chromosome"/>
</dbReference>
<accession>K9WVQ4</accession>
<reference evidence="1 2" key="1">
    <citation type="submission" date="2012-06" db="EMBL/GenBank/DDBJ databases">
        <title>Finished chromosome of genome of Cylindrospermum stagnale PCC 7417.</title>
        <authorList>
            <consortium name="US DOE Joint Genome Institute"/>
            <person name="Gugger M."/>
            <person name="Coursin T."/>
            <person name="Rippka R."/>
            <person name="Tandeau De Marsac N."/>
            <person name="Huntemann M."/>
            <person name="Wei C.-L."/>
            <person name="Han J."/>
            <person name="Detter J.C."/>
            <person name="Han C."/>
            <person name="Tapia R."/>
            <person name="Chen A."/>
            <person name="Kyrpides N."/>
            <person name="Mavromatis K."/>
            <person name="Markowitz V."/>
            <person name="Szeto E."/>
            <person name="Ivanova N."/>
            <person name="Pagani I."/>
            <person name="Pati A."/>
            <person name="Goodwin L."/>
            <person name="Nordberg H.P."/>
            <person name="Cantor M.N."/>
            <person name="Hua S.X."/>
            <person name="Woyke T."/>
            <person name="Kerfeld C.A."/>
        </authorList>
    </citation>
    <scope>NUCLEOTIDE SEQUENCE [LARGE SCALE GENOMIC DNA]</scope>
    <source>
        <strain evidence="1 2">PCC 7417</strain>
    </source>
</reference>
<name>K9WVQ4_9NOST</name>
<gene>
    <name evidence="1" type="ORF">Cylst_1626</name>
</gene>
<evidence type="ECO:0000313" key="2">
    <source>
        <dbReference type="Proteomes" id="UP000010475"/>
    </source>
</evidence>
<proteinExistence type="predicted"/>
<sequence>MEMLKSGWELKFSSPRQADKLPALIHALPIK</sequence>
<dbReference type="KEGG" id="csg:Cylst_1626"/>
<protein>
    <submittedName>
        <fullName evidence="1">Uncharacterized protein</fullName>
    </submittedName>
</protein>
<dbReference type="HOGENOM" id="CLU_3396109_0_0_3"/>
<organism evidence="1 2">
    <name type="scientific">Cylindrospermum stagnale PCC 7417</name>
    <dbReference type="NCBI Taxonomy" id="56107"/>
    <lineage>
        <taxon>Bacteria</taxon>
        <taxon>Bacillati</taxon>
        <taxon>Cyanobacteriota</taxon>
        <taxon>Cyanophyceae</taxon>
        <taxon>Nostocales</taxon>
        <taxon>Nostocaceae</taxon>
        <taxon>Cylindrospermum</taxon>
    </lineage>
</organism>
<keyword evidence="2" id="KW-1185">Reference proteome</keyword>
<dbReference type="EMBL" id="CP003642">
    <property type="protein sequence ID" value="AFZ23904.1"/>
    <property type="molecule type" value="Genomic_DNA"/>
</dbReference>
<dbReference type="AlphaFoldDB" id="K9WVQ4"/>
<evidence type="ECO:0000313" key="1">
    <source>
        <dbReference type="EMBL" id="AFZ23904.1"/>
    </source>
</evidence>